<dbReference type="OrthoDB" id="10013044at2"/>
<gene>
    <name evidence="2" type="ORF">SAMN05421837_107382</name>
</gene>
<proteinExistence type="predicted"/>
<keyword evidence="1" id="KW-0812">Transmembrane</keyword>
<dbReference type="AlphaFoldDB" id="A0A1H5R7S4"/>
<dbReference type="STRING" id="218821.SAMN05421837_107382"/>
<reference evidence="3" key="1">
    <citation type="submission" date="2016-10" db="EMBL/GenBank/DDBJ databases">
        <authorList>
            <person name="Varghese N."/>
            <person name="Submissions S."/>
        </authorList>
    </citation>
    <scope>NUCLEOTIDE SEQUENCE [LARGE SCALE GENOMIC DNA]</scope>
    <source>
        <strain evidence="3">DSM 44654</strain>
    </source>
</reference>
<dbReference type="EMBL" id="FNUJ01000007">
    <property type="protein sequence ID" value="SEF34423.1"/>
    <property type="molecule type" value="Genomic_DNA"/>
</dbReference>
<accession>A0A1H5R7S4</accession>
<dbReference type="Proteomes" id="UP000198878">
    <property type="component" value="Unassembled WGS sequence"/>
</dbReference>
<keyword evidence="3" id="KW-1185">Reference proteome</keyword>
<evidence type="ECO:0000313" key="3">
    <source>
        <dbReference type="Proteomes" id="UP000198878"/>
    </source>
</evidence>
<evidence type="ECO:0000313" key="2">
    <source>
        <dbReference type="EMBL" id="SEF34423.1"/>
    </source>
</evidence>
<dbReference type="RefSeq" id="WP_143051053.1">
    <property type="nucleotide sequence ID" value="NZ_FNUJ01000007.1"/>
</dbReference>
<name>A0A1H5R7S4_9PSEU</name>
<protein>
    <submittedName>
        <fullName evidence="2">Uncharacterized protein</fullName>
    </submittedName>
</protein>
<sequence length="144" mass="15970">MTEPCSDDDRVRVFAAAERLQDSMTDLGAELATLRAYGQHNRRYIWGLFVSLALDVALSIVVAVVAVQANEASSLANQNRQAQRTTCEAGNQARAVSVQLWNYVLDATKDDPRNQTPERKALIAKFRTYMESAYAQRDCAAADK</sequence>
<feature type="transmembrane region" description="Helical" evidence="1">
    <location>
        <begin position="44"/>
        <end position="67"/>
    </location>
</feature>
<keyword evidence="1" id="KW-1133">Transmembrane helix</keyword>
<keyword evidence="1" id="KW-0472">Membrane</keyword>
<evidence type="ECO:0000256" key="1">
    <source>
        <dbReference type="SAM" id="Phobius"/>
    </source>
</evidence>
<organism evidence="2 3">
    <name type="scientific">Amycolatopsis pretoriensis</name>
    <dbReference type="NCBI Taxonomy" id="218821"/>
    <lineage>
        <taxon>Bacteria</taxon>
        <taxon>Bacillati</taxon>
        <taxon>Actinomycetota</taxon>
        <taxon>Actinomycetes</taxon>
        <taxon>Pseudonocardiales</taxon>
        <taxon>Pseudonocardiaceae</taxon>
        <taxon>Amycolatopsis</taxon>
    </lineage>
</organism>